<dbReference type="InterPro" id="IPR050245">
    <property type="entry name" value="PrsA_foldase"/>
</dbReference>
<dbReference type="PROSITE" id="PS01096">
    <property type="entry name" value="PPIC_PPIASE_1"/>
    <property type="match status" value="1"/>
</dbReference>
<keyword evidence="1 5" id="KW-0413">Isomerase</keyword>
<evidence type="ECO:0000259" key="4">
    <source>
        <dbReference type="PROSITE" id="PS50198"/>
    </source>
</evidence>
<sequence length="366" mass="38815">MKTLLTTLALLAGSVAFAQSTTPAAPATPPATPTPAPTTPATTTPAPAAPAASPAPATAPATTPTAPATATAADPQAVVARIGTETLSLADFERDFRTAVARVVNGQGVPFSEDIYAEFAGARPDYLKQYVRDRALYQVARRSVKTDTAALDAQVAELRKRFATEDEFKQALAQTGYFTEENLRADLEQQQVVNTYLKKLMEGFKFGDAFVNSYYSLNQAKFRQDGEACVKHILVPTEAEAKAVTDALAAGGDFAKLAQEKSKDPGSAAQGGDLGCFEPGVMVPEFDKASFSGPINTVQTVKSQFGYHVLVVTKRTAAGVMPLAEAAPQIRDLLAREAAQKYVDAQIAKVKVESFPELVQVTPAQK</sequence>
<feature type="region of interest" description="Disordered" evidence="2">
    <location>
        <begin position="21"/>
        <end position="73"/>
    </location>
</feature>
<dbReference type="RefSeq" id="WP_380079064.1">
    <property type="nucleotide sequence ID" value="NZ_JBHRZF010000158.1"/>
</dbReference>
<reference evidence="6" key="1">
    <citation type="journal article" date="2019" name="Int. J. Syst. Evol. Microbiol.">
        <title>The Global Catalogue of Microorganisms (GCM) 10K type strain sequencing project: providing services to taxonomists for standard genome sequencing and annotation.</title>
        <authorList>
            <consortium name="The Broad Institute Genomics Platform"/>
            <consortium name="The Broad Institute Genome Sequencing Center for Infectious Disease"/>
            <person name="Wu L."/>
            <person name="Ma J."/>
        </authorList>
    </citation>
    <scope>NUCLEOTIDE SEQUENCE [LARGE SCALE GENOMIC DNA]</scope>
    <source>
        <strain evidence="6">CCTCC AB 2013263</strain>
    </source>
</reference>
<dbReference type="PANTHER" id="PTHR47245">
    <property type="entry name" value="PEPTIDYLPROLYL ISOMERASE"/>
    <property type="match status" value="1"/>
</dbReference>
<dbReference type="Pfam" id="PF13616">
    <property type="entry name" value="Rotamase_3"/>
    <property type="match status" value="1"/>
</dbReference>
<organism evidence="5 6">
    <name type="scientific">Deinococcus antarcticus</name>
    <dbReference type="NCBI Taxonomy" id="1298767"/>
    <lineage>
        <taxon>Bacteria</taxon>
        <taxon>Thermotogati</taxon>
        <taxon>Deinococcota</taxon>
        <taxon>Deinococci</taxon>
        <taxon>Deinococcales</taxon>
        <taxon>Deinococcaceae</taxon>
        <taxon>Deinococcus</taxon>
    </lineage>
</organism>
<dbReference type="Proteomes" id="UP001595748">
    <property type="component" value="Unassembled WGS sequence"/>
</dbReference>
<dbReference type="PROSITE" id="PS50198">
    <property type="entry name" value="PPIC_PPIASE_2"/>
    <property type="match status" value="1"/>
</dbReference>
<gene>
    <name evidence="5" type="ORF">ACFOPQ_13640</name>
</gene>
<dbReference type="EC" id="5.2.1.8" evidence="5"/>
<evidence type="ECO:0000256" key="2">
    <source>
        <dbReference type="SAM" id="MobiDB-lite"/>
    </source>
</evidence>
<feature type="compositionally biased region" description="Low complexity" evidence="2">
    <location>
        <begin position="39"/>
        <end position="73"/>
    </location>
</feature>
<evidence type="ECO:0000313" key="5">
    <source>
        <dbReference type="EMBL" id="MFC3861805.1"/>
    </source>
</evidence>
<name>A0ABV8AC95_9DEIO</name>
<keyword evidence="3" id="KW-0732">Signal</keyword>
<evidence type="ECO:0000313" key="6">
    <source>
        <dbReference type="Proteomes" id="UP001595748"/>
    </source>
</evidence>
<feature type="chain" id="PRO_5045573467" evidence="3">
    <location>
        <begin position="19"/>
        <end position="366"/>
    </location>
</feature>
<keyword evidence="6" id="KW-1185">Reference proteome</keyword>
<dbReference type="InterPro" id="IPR027304">
    <property type="entry name" value="Trigger_fact/SurA_dom_sf"/>
</dbReference>
<feature type="domain" description="PpiC" evidence="4">
    <location>
        <begin position="225"/>
        <end position="314"/>
    </location>
</feature>
<dbReference type="Pfam" id="PF13624">
    <property type="entry name" value="SurA_N_3"/>
    <property type="match status" value="1"/>
</dbReference>
<dbReference type="Gene3D" id="1.10.4030.10">
    <property type="entry name" value="Porin chaperone SurA, peptide-binding domain"/>
    <property type="match status" value="1"/>
</dbReference>
<dbReference type="GO" id="GO:0003755">
    <property type="term" value="F:peptidyl-prolyl cis-trans isomerase activity"/>
    <property type="evidence" value="ECO:0007669"/>
    <property type="project" value="UniProtKB-EC"/>
</dbReference>
<dbReference type="InterPro" id="IPR046357">
    <property type="entry name" value="PPIase_dom_sf"/>
</dbReference>
<feature type="compositionally biased region" description="Pro residues" evidence="2">
    <location>
        <begin position="26"/>
        <end position="38"/>
    </location>
</feature>
<dbReference type="InterPro" id="IPR000297">
    <property type="entry name" value="PPIase_PpiC"/>
</dbReference>
<evidence type="ECO:0000256" key="3">
    <source>
        <dbReference type="SAM" id="SignalP"/>
    </source>
</evidence>
<dbReference type="Gene3D" id="3.10.50.40">
    <property type="match status" value="1"/>
</dbReference>
<accession>A0ABV8AC95</accession>
<dbReference type="EMBL" id="JBHRZF010000158">
    <property type="protein sequence ID" value="MFC3861805.1"/>
    <property type="molecule type" value="Genomic_DNA"/>
</dbReference>
<evidence type="ECO:0000256" key="1">
    <source>
        <dbReference type="PROSITE-ProRule" id="PRU00278"/>
    </source>
</evidence>
<comment type="caution">
    <text evidence="5">The sequence shown here is derived from an EMBL/GenBank/DDBJ whole genome shotgun (WGS) entry which is preliminary data.</text>
</comment>
<dbReference type="SUPFAM" id="SSF54534">
    <property type="entry name" value="FKBP-like"/>
    <property type="match status" value="1"/>
</dbReference>
<proteinExistence type="predicted"/>
<protein>
    <submittedName>
        <fullName evidence="5">Peptidylprolyl isomerase</fullName>
        <ecNumber evidence="5">5.2.1.8</ecNumber>
    </submittedName>
</protein>
<keyword evidence="1" id="KW-0697">Rotamase</keyword>
<dbReference type="SUPFAM" id="SSF109998">
    <property type="entry name" value="Triger factor/SurA peptide-binding domain-like"/>
    <property type="match status" value="1"/>
</dbReference>
<dbReference type="InterPro" id="IPR023058">
    <property type="entry name" value="PPIase_PpiC_CS"/>
</dbReference>
<feature type="signal peptide" evidence="3">
    <location>
        <begin position="1"/>
        <end position="18"/>
    </location>
</feature>
<dbReference type="PANTHER" id="PTHR47245:SF2">
    <property type="entry name" value="PEPTIDYL-PROLYL CIS-TRANS ISOMERASE HP_0175-RELATED"/>
    <property type="match status" value="1"/>
</dbReference>